<feature type="repeat" description="ANK" evidence="1">
    <location>
        <begin position="40"/>
        <end position="72"/>
    </location>
</feature>
<dbReference type="PANTHER" id="PTHR24192">
    <property type="entry name" value="ANKYRIN REPEAT DOMAIN 40"/>
    <property type="match status" value="1"/>
</dbReference>
<dbReference type="InterPro" id="IPR039195">
    <property type="entry name" value="ANKRD40"/>
</dbReference>
<keyword evidence="2" id="KW-1185">Reference proteome</keyword>
<dbReference type="PANTHER" id="PTHR24192:SF3">
    <property type="entry name" value="ANKYRIN REPEAT DOMAIN 40"/>
    <property type="match status" value="1"/>
</dbReference>
<dbReference type="KEGG" id="dqu:106749171"/>
<proteinExistence type="predicted"/>
<dbReference type="SUPFAM" id="SSF48403">
    <property type="entry name" value="Ankyrin repeat"/>
    <property type="match status" value="1"/>
</dbReference>
<keyword evidence="1" id="KW-0040">ANK repeat</keyword>
<dbReference type="OrthoDB" id="496981at2759"/>
<accession>A0A6P3XZ43</accession>
<reference evidence="3" key="1">
    <citation type="submission" date="2025-08" db="UniProtKB">
        <authorList>
            <consortium name="RefSeq"/>
        </authorList>
    </citation>
    <scope>IDENTIFICATION</scope>
</reference>
<dbReference type="GeneID" id="106749171"/>
<dbReference type="Proteomes" id="UP000515204">
    <property type="component" value="Unplaced"/>
</dbReference>
<evidence type="ECO:0000313" key="2">
    <source>
        <dbReference type="Proteomes" id="UP000515204"/>
    </source>
</evidence>
<organism evidence="2 3">
    <name type="scientific">Dinoponera quadriceps</name>
    <name type="common">South American ant</name>
    <dbReference type="NCBI Taxonomy" id="609295"/>
    <lineage>
        <taxon>Eukaryota</taxon>
        <taxon>Metazoa</taxon>
        <taxon>Ecdysozoa</taxon>
        <taxon>Arthropoda</taxon>
        <taxon>Hexapoda</taxon>
        <taxon>Insecta</taxon>
        <taxon>Pterygota</taxon>
        <taxon>Neoptera</taxon>
        <taxon>Endopterygota</taxon>
        <taxon>Hymenoptera</taxon>
        <taxon>Apocrita</taxon>
        <taxon>Aculeata</taxon>
        <taxon>Formicoidea</taxon>
        <taxon>Formicidae</taxon>
        <taxon>Ponerinae</taxon>
        <taxon>Ponerini</taxon>
        <taxon>Dinoponera</taxon>
    </lineage>
</organism>
<dbReference type="RefSeq" id="XP_014483820.1">
    <property type="nucleotide sequence ID" value="XM_014628334.1"/>
</dbReference>
<dbReference type="PROSITE" id="PS50088">
    <property type="entry name" value="ANK_REPEAT"/>
    <property type="match status" value="1"/>
</dbReference>
<dbReference type="InterPro" id="IPR036770">
    <property type="entry name" value="Ankyrin_rpt-contain_sf"/>
</dbReference>
<dbReference type="InterPro" id="IPR002110">
    <property type="entry name" value="Ankyrin_rpt"/>
</dbReference>
<dbReference type="Pfam" id="PF12796">
    <property type="entry name" value="Ank_2"/>
    <property type="match status" value="1"/>
</dbReference>
<dbReference type="Gene3D" id="1.25.40.20">
    <property type="entry name" value="Ankyrin repeat-containing domain"/>
    <property type="match status" value="1"/>
</dbReference>
<sequence>MDHKRLLEERLREAVCEGDTDAVQDLVNIGVDVNARQAVSGWTPLHWACKKGYLDVAALLLKNGADKNVRTEAGETAVSLCNNQQILYLLSTSSDVTRVTNDLSLHTVTSAYTQPDNFLYAAMNPSKVKNNTYDESGVIMLSHDELVLKIRIASTADPDFVEIELPRSELTYQALLGICCKELNLTPHQILKLRKLPNTRLRKDKDIQRLQNFQEIEVITTSFTDTINIYASLQGANGISNNLPTLTPANGYQSISKKDQTILY</sequence>
<dbReference type="SMART" id="SM00248">
    <property type="entry name" value="ANK"/>
    <property type="match status" value="2"/>
</dbReference>
<dbReference type="PROSITE" id="PS50297">
    <property type="entry name" value="ANK_REP_REGION"/>
    <property type="match status" value="1"/>
</dbReference>
<evidence type="ECO:0000313" key="3">
    <source>
        <dbReference type="RefSeq" id="XP_014483820.1"/>
    </source>
</evidence>
<gene>
    <name evidence="3" type="primary">LOC106749171</name>
</gene>
<name>A0A6P3XZ43_DINQU</name>
<evidence type="ECO:0000256" key="1">
    <source>
        <dbReference type="PROSITE-ProRule" id="PRU00023"/>
    </source>
</evidence>
<dbReference type="AlphaFoldDB" id="A0A6P3XZ43"/>
<protein>
    <submittedName>
        <fullName evidence="3">Ankyrin repeat domain-containing protein 40-like</fullName>
    </submittedName>
</protein>